<feature type="domain" description="DUF4365" evidence="1">
    <location>
        <begin position="52"/>
        <end position="204"/>
    </location>
</feature>
<dbReference type="Proteomes" id="UP001317870">
    <property type="component" value="Chromosome"/>
</dbReference>
<reference evidence="2 3" key="1">
    <citation type="submission" date="2022-11" db="EMBL/GenBank/DDBJ databases">
        <title>Genome Sequencing of Nocardia sp. ON39_IFM12276 and assembly.</title>
        <authorList>
            <person name="Shimojima M."/>
            <person name="Toyokawa M."/>
            <person name="Uesaka K."/>
        </authorList>
    </citation>
    <scope>NUCLEOTIDE SEQUENCE [LARGE SCALE GENOMIC DNA]</scope>
    <source>
        <strain evidence="2 3">IFM 12276</strain>
    </source>
</reference>
<accession>A0ABN6TZD6</accession>
<name>A0ABN6TZD6_9NOCA</name>
<dbReference type="EMBL" id="AP026978">
    <property type="protein sequence ID" value="BDT98298.1"/>
    <property type="molecule type" value="Genomic_DNA"/>
</dbReference>
<dbReference type="InterPro" id="IPR025375">
    <property type="entry name" value="DUF4365"/>
</dbReference>
<keyword evidence="3" id="KW-1185">Reference proteome</keyword>
<evidence type="ECO:0000259" key="1">
    <source>
        <dbReference type="Pfam" id="PF14280"/>
    </source>
</evidence>
<dbReference type="Pfam" id="PF14280">
    <property type="entry name" value="DUF4365"/>
    <property type="match status" value="1"/>
</dbReference>
<evidence type="ECO:0000313" key="2">
    <source>
        <dbReference type="EMBL" id="BDT98298.1"/>
    </source>
</evidence>
<sequence length="211" mass="23334">MEVPTTLLSYAWRALLHCRMGARGAMSDVVDSGSLQLATGVDGGLPITARQEQFSVAFVRMVAAAAGCSIKSHETDYDGVDITIVASADYARYYCPEFEMQLECTTQRHLLRTHDMAWSLKRDRFLELVNPKRFVPALLGVLLIPDDPDELLDLSEDGLRTSSRMYWEHAANLGGIEDDKASKTVHLPRSNLFDVGGLRGIMQSIGEGGQW</sequence>
<protein>
    <recommendedName>
        <fullName evidence="1">DUF4365 domain-containing protein</fullName>
    </recommendedName>
</protein>
<proteinExistence type="predicted"/>
<organism evidence="2 3">
    <name type="scientific">Nocardia sputorum</name>
    <dbReference type="NCBI Taxonomy" id="2984338"/>
    <lineage>
        <taxon>Bacteria</taxon>
        <taxon>Bacillati</taxon>
        <taxon>Actinomycetota</taxon>
        <taxon>Actinomycetes</taxon>
        <taxon>Mycobacteriales</taxon>
        <taxon>Nocardiaceae</taxon>
        <taxon>Nocardia</taxon>
    </lineage>
</organism>
<gene>
    <name evidence="2" type="ORF">IFM12276_13270</name>
</gene>
<evidence type="ECO:0000313" key="3">
    <source>
        <dbReference type="Proteomes" id="UP001317870"/>
    </source>
</evidence>